<reference evidence="5 6" key="1">
    <citation type="journal article" date="2018" name="Genome Biol. Evol.">
        <title>Multiple Roots of Fruiting Body Formation in Amoebozoa.</title>
        <authorList>
            <person name="Hillmann F."/>
            <person name="Forbes G."/>
            <person name="Novohradska S."/>
            <person name="Ferling I."/>
            <person name="Riege K."/>
            <person name="Groth M."/>
            <person name="Westermann M."/>
            <person name="Marz M."/>
            <person name="Spaller T."/>
            <person name="Winckler T."/>
            <person name="Schaap P."/>
            <person name="Glockner G."/>
        </authorList>
    </citation>
    <scope>NUCLEOTIDE SEQUENCE [LARGE SCALE GENOMIC DNA]</scope>
    <source>
        <strain evidence="5 6">Jena</strain>
    </source>
</reference>
<dbReference type="PANTHER" id="PTHR10194">
    <property type="entry name" value="RAS GTPASE-ACTIVATING PROTEINS"/>
    <property type="match status" value="1"/>
</dbReference>
<dbReference type="InterPro" id="IPR000008">
    <property type="entry name" value="C2_dom"/>
</dbReference>
<evidence type="ECO:0000259" key="3">
    <source>
        <dbReference type="PROSITE" id="PS50004"/>
    </source>
</evidence>
<dbReference type="SUPFAM" id="SSF48350">
    <property type="entry name" value="GTPase activation domain, GAP"/>
    <property type="match status" value="1"/>
</dbReference>
<evidence type="ECO:0000256" key="2">
    <source>
        <dbReference type="SAM" id="MobiDB-lite"/>
    </source>
</evidence>
<feature type="domain" description="Ras-GAP" evidence="4">
    <location>
        <begin position="193"/>
        <end position="384"/>
    </location>
</feature>
<dbReference type="InParanoid" id="A0A2P6NWT2"/>
<dbReference type="InterPro" id="IPR035892">
    <property type="entry name" value="C2_domain_sf"/>
</dbReference>
<dbReference type="OrthoDB" id="17673at2759"/>
<proteinExistence type="predicted"/>
<dbReference type="SMART" id="SM00323">
    <property type="entry name" value="RasGAP"/>
    <property type="match status" value="1"/>
</dbReference>
<sequence length="502" mass="57822">MSRPNKSTSLSPQPAGRPSFHKHNTVDNLFASFYGFRGGRLLVQVIEATQLAKECNCYCELHFGVMKERTRTISKGERRAWREEFLFETEQSLDLRILCYKANKSPISKPKLLGQITIPVSSLLDGDIHKGLYHLTKEDDKTPVGKLELQLQYTSEMERNRDYILAKENKQLLMKCLTHQDLVLICVLCRTYETEELSKAVIRLFNSEGQALRLLVQLMFRDLKTTNNEDVLFRNDTISTKTTRNYFKMIGNDYVHHTLSQLIQRVIAFPKGYEVDPSKMKPEELPNLKQNQERLIEITHEFLDVIFDSTDRVPTKFLSLLRVLVKQCFPSKELRAIGTVLFLRFLVPAITTPQSYDIVPREVSDADARRALTLIAKIIQNLANEMKEFKEGYMQPLNSILSTNTGRIKMYLDIVSTVPAVQTEDKKRQPFTENDRLKCLALITGILLKNLNNFEEKLMEDPRMKDSATIQTVREQFHEVKSALEKPVDSLDVRAANKAEMP</sequence>
<dbReference type="Pfam" id="PF00168">
    <property type="entry name" value="C2"/>
    <property type="match status" value="1"/>
</dbReference>
<dbReference type="InterPro" id="IPR001936">
    <property type="entry name" value="RasGAP_dom"/>
</dbReference>
<dbReference type="Gene3D" id="1.10.506.10">
    <property type="entry name" value="GTPase Activation - p120gap, domain 1"/>
    <property type="match status" value="2"/>
</dbReference>
<evidence type="ECO:0000259" key="4">
    <source>
        <dbReference type="PROSITE" id="PS50018"/>
    </source>
</evidence>
<protein>
    <submittedName>
        <fullName evidence="5">RasGTPase-activating protein</fullName>
    </submittedName>
</protein>
<dbReference type="Proteomes" id="UP000241769">
    <property type="component" value="Unassembled WGS sequence"/>
</dbReference>
<keyword evidence="6" id="KW-1185">Reference proteome</keyword>
<dbReference type="GO" id="GO:0005096">
    <property type="term" value="F:GTPase activator activity"/>
    <property type="evidence" value="ECO:0007669"/>
    <property type="project" value="UniProtKB-KW"/>
</dbReference>
<dbReference type="InterPro" id="IPR008936">
    <property type="entry name" value="Rho_GTPase_activation_prot"/>
</dbReference>
<dbReference type="PROSITE" id="PS50004">
    <property type="entry name" value="C2"/>
    <property type="match status" value="1"/>
</dbReference>
<dbReference type="SUPFAM" id="SSF49562">
    <property type="entry name" value="C2 domain (Calcium/lipid-binding domain, CaLB)"/>
    <property type="match status" value="1"/>
</dbReference>
<dbReference type="Pfam" id="PF00616">
    <property type="entry name" value="RasGAP"/>
    <property type="match status" value="1"/>
</dbReference>
<gene>
    <name evidence="5" type="ORF">PROFUN_03336</name>
</gene>
<name>A0A2P6NWT2_9EUKA</name>
<organism evidence="5 6">
    <name type="scientific">Planoprotostelium fungivorum</name>
    <dbReference type="NCBI Taxonomy" id="1890364"/>
    <lineage>
        <taxon>Eukaryota</taxon>
        <taxon>Amoebozoa</taxon>
        <taxon>Evosea</taxon>
        <taxon>Variosea</taxon>
        <taxon>Cavosteliida</taxon>
        <taxon>Cavosteliaceae</taxon>
        <taxon>Planoprotostelium</taxon>
    </lineage>
</organism>
<keyword evidence="1" id="KW-0343">GTPase activation</keyword>
<evidence type="ECO:0000313" key="6">
    <source>
        <dbReference type="Proteomes" id="UP000241769"/>
    </source>
</evidence>
<accession>A0A2P6NWT2</accession>
<dbReference type="Gene3D" id="2.60.40.150">
    <property type="entry name" value="C2 domain"/>
    <property type="match status" value="1"/>
</dbReference>
<dbReference type="PANTHER" id="PTHR10194:SF60">
    <property type="entry name" value="RAS GTPASE-ACTIVATING PROTEIN RASKOL"/>
    <property type="match status" value="1"/>
</dbReference>
<dbReference type="STRING" id="1890364.A0A2P6NWT2"/>
<evidence type="ECO:0000256" key="1">
    <source>
        <dbReference type="ARBA" id="ARBA00022468"/>
    </source>
</evidence>
<feature type="region of interest" description="Disordered" evidence="2">
    <location>
        <begin position="1"/>
        <end position="21"/>
    </location>
</feature>
<dbReference type="SMART" id="SM00239">
    <property type="entry name" value="C2"/>
    <property type="match status" value="1"/>
</dbReference>
<feature type="compositionally biased region" description="Polar residues" evidence="2">
    <location>
        <begin position="1"/>
        <end position="12"/>
    </location>
</feature>
<dbReference type="AlphaFoldDB" id="A0A2P6NWT2"/>
<dbReference type="EMBL" id="MDYQ01000011">
    <property type="protein sequence ID" value="PRP88422.1"/>
    <property type="molecule type" value="Genomic_DNA"/>
</dbReference>
<comment type="caution">
    <text evidence="5">The sequence shown here is derived from an EMBL/GenBank/DDBJ whole genome shotgun (WGS) entry which is preliminary data.</text>
</comment>
<dbReference type="CDD" id="cd04519">
    <property type="entry name" value="RasGAP"/>
    <property type="match status" value="1"/>
</dbReference>
<dbReference type="PROSITE" id="PS50018">
    <property type="entry name" value="RAS_GTPASE_ACTIV_2"/>
    <property type="match status" value="1"/>
</dbReference>
<feature type="domain" description="C2" evidence="3">
    <location>
        <begin position="14"/>
        <end position="133"/>
    </location>
</feature>
<dbReference type="InterPro" id="IPR039360">
    <property type="entry name" value="Ras_GTPase"/>
</dbReference>
<evidence type="ECO:0000313" key="5">
    <source>
        <dbReference type="EMBL" id="PRP88422.1"/>
    </source>
</evidence>